<accession>A0A9Q0N0J3</accession>
<reference evidence="1" key="1">
    <citation type="submission" date="2022-07" db="EMBL/GenBank/DDBJ databases">
        <authorList>
            <person name="Trinca V."/>
            <person name="Uliana J.V.C."/>
            <person name="Torres T.T."/>
            <person name="Ward R.J."/>
            <person name="Monesi N."/>
        </authorList>
    </citation>
    <scope>NUCLEOTIDE SEQUENCE</scope>
    <source>
        <strain evidence="1">HSMRA1968</strain>
        <tissue evidence="1">Whole embryos</tissue>
    </source>
</reference>
<protein>
    <submittedName>
        <fullName evidence="1">Uncharacterized protein</fullName>
    </submittedName>
</protein>
<name>A0A9Q0N0J3_9DIPT</name>
<gene>
    <name evidence="1" type="ORF">Bhyg_06297</name>
</gene>
<dbReference type="Proteomes" id="UP001151699">
    <property type="component" value="Chromosome B"/>
</dbReference>
<dbReference type="EMBL" id="WJQU01000002">
    <property type="protein sequence ID" value="KAJ6641359.1"/>
    <property type="molecule type" value="Genomic_DNA"/>
</dbReference>
<dbReference type="PANTHER" id="PTHR31094:SF2">
    <property type="entry name" value="RIKEN CDNA 2310061I04 GENE"/>
    <property type="match status" value="1"/>
</dbReference>
<organism evidence="1 2">
    <name type="scientific">Pseudolycoriella hygida</name>
    <dbReference type="NCBI Taxonomy" id="35572"/>
    <lineage>
        <taxon>Eukaryota</taxon>
        <taxon>Metazoa</taxon>
        <taxon>Ecdysozoa</taxon>
        <taxon>Arthropoda</taxon>
        <taxon>Hexapoda</taxon>
        <taxon>Insecta</taxon>
        <taxon>Pterygota</taxon>
        <taxon>Neoptera</taxon>
        <taxon>Endopterygota</taxon>
        <taxon>Diptera</taxon>
        <taxon>Nematocera</taxon>
        <taxon>Sciaroidea</taxon>
        <taxon>Sciaridae</taxon>
        <taxon>Pseudolycoriella</taxon>
    </lineage>
</organism>
<dbReference type="Pfam" id="PF10184">
    <property type="entry name" value="DUF2358"/>
    <property type="match status" value="1"/>
</dbReference>
<keyword evidence="2" id="KW-1185">Reference proteome</keyword>
<dbReference type="PANTHER" id="PTHR31094">
    <property type="entry name" value="RIKEN CDNA 2310061I04 GENE"/>
    <property type="match status" value="1"/>
</dbReference>
<proteinExistence type="predicted"/>
<evidence type="ECO:0000313" key="1">
    <source>
        <dbReference type="EMBL" id="KAJ6641359.1"/>
    </source>
</evidence>
<comment type="caution">
    <text evidence="1">The sequence shown here is derived from an EMBL/GenBank/DDBJ whole genome shotgun (WGS) entry which is preliminary data.</text>
</comment>
<dbReference type="InterPro" id="IPR018790">
    <property type="entry name" value="DUF2358"/>
</dbReference>
<evidence type="ECO:0000313" key="2">
    <source>
        <dbReference type="Proteomes" id="UP001151699"/>
    </source>
</evidence>
<dbReference type="AlphaFoldDB" id="A0A9Q0N0J3"/>
<sequence length="269" mass="31108">MAIGIRSLSMRLGPYATTSRFSNEINNNKSVLQLLDVKSTTGKTKSSESPYLQRMRKECRPDIYLSAVRNARVHQSYFSQDVNLKTTTVSDETNTSSSSKQKRKNKEQLTYVYDVLRTTLPNLFVKPLDYSIFNQNLIFENNIRGTKTVGLYHFVKQVALLRTIGHLKYGYVKFEVLKITMHPEDDSIKIRWSVKGISGLKVMLQFWKFKLWEWKKIYEEQESWYDGFSTMYVGEDGLVIKHVIDKVIPDQNREVVTNLSTGIVAPKLA</sequence>
<dbReference type="OrthoDB" id="44820at2759"/>